<sequence length="86" mass="10645">MYRWWTCSYVYKLYTFIDIIFIDLYSFLHKIVRAADFTAEANYLRDQPRMYRVFLLIHIIVGINYSRSPTTETYYRMIPQLKRHSF</sequence>
<keyword evidence="1" id="KW-0812">Transmembrane</keyword>
<dbReference type="EMBL" id="GIIL01006571">
    <property type="protein sequence ID" value="NOV50297.1"/>
    <property type="molecule type" value="Transcribed_RNA"/>
</dbReference>
<proteinExistence type="predicted"/>
<feature type="transmembrane region" description="Helical" evidence="1">
    <location>
        <begin position="49"/>
        <end position="67"/>
    </location>
</feature>
<feature type="transmembrane region" description="Helical" evidence="1">
    <location>
        <begin position="12"/>
        <end position="28"/>
    </location>
</feature>
<protein>
    <submittedName>
        <fullName evidence="2">Putative product</fullName>
    </submittedName>
</protein>
<evidence type="ECO:0000313" key="2">
    <source>
        <dbReference type="EMBL" id="NOV50297.1"/>
    </source>
</evidence>
<evidence type="ECO:0000256" key="1">
    <source>
        <dbReference type="SAM" id="Phobius"/>
    </source>
</evidence>
<reference evidence="2" key="1">
    <citation type="submission" date="2020-03" db="EMBL/GenBank/DDBJ databases">
        <title>Transcriptomic Profiling of the Digestive Tract of the Rat Flea, Xenopsylla cheopis, Following Blood Feeding and Infection with Yersinia pestis.</title>
        <authorList>
            <person name="Bland D.M."/>
            <person name="Martens C.A."/>
            <person name="Virtaneva K."/>
            <person name="Kanakabandi K."/>
            <person name="Long D."/>
            <person name="Rosenke R."/>
            <person name="Saturday G.A."/>
            <person name="Hoyt F.H."/>
            <person name="Bruno D.P."/>
            <person name="Ribeiro J.M.C."/>
            <person name="Hinnebusch J."/>
        </authorList>
    </citation>
    <scope>NUCLEOTIDE SEQUENCE</scope>
</reference>
<dbReference type="AlphaFoldDB" id="A0A6M2E0D5"/>
<name>A0A6M2E0D5_XENCH</name>
<accession>A0A6M2E0D5</accession>
<keyword evidence="1" id="KW-0472">Membrane</keyword>
<organism evidence="2">
    <name type="scientific">Xenopsylla cheopis</name>
    <name type="common">Oriental rat flea</name>
    <name type="synonym">Pulex cheopis</name>
    <dbReference type="NCBI Taxonomy" id="163159"/>
    <lineage>
        <taxon>Eukaryota</taxon>
        <taxon>Metazoa</taxon>
        <taxon>Ecdysozoa</taxon>
        <taxon>Arthropoda</taxon>
        <taxon>Hexapoda</taxon>
        <taxon>Insecta</taxon>
        <taxon>Pterygota</taxon>
        <taxon>Neoptera</taxon>
        <taxon>Endopterygota</taxon>
        <taxon>Siphonaptera</taxon>
        <taxon>Pulicidae</taxon>
        <taxon>Xenopsyllinae</taxon>
        <taxon>Xenopsylla</taxon>
    </lineage>
</organism>
<keyword evidence="1" id="KW-1133">Transmembrane helix</keyword>